<accession>A0AAE0DGK0</accession>
<dbReference type="AlphaFoldDB" id="A0AAE0DGK0"/>
<keyword evidence="2" id="KW-1185">Reference proteome</keyword>
<comment type="caution">
    <text evidence="1">The sequence shown here is derived from an EMBL/GenBank/DDBJ whole genome shotgun (WGS) entry which is preliminary data.</text>
</comment>
<organism evidence="1 2">
    <name type="scientific">Lepraria neglecta</name>
    <dbReference type="NCBI Taxonomy" id="209136"/>
    <lineage>
        <taxon>Eukaryota</taxon>
        <taxon>Fungi</taxon>
        <taxon>Dikarya</taxon>
        <taxon>Ascomycota</taxon>
        <taxon>Pezizomycotina</taxon>
        <taxon>Lecanoromycetes</taxon>
        <taxon>OSLEUM clade</taxon>
        <taxon>Lecanoromycetidae</taxon>
        <taxon>Lecanorales</taxon>
        <taxon>Lecanorineae</taxon>
        <taxon>Stereocaulaceae</taxon>
        <taxon>Lepraria</taxon>
    </lineage>
</organism>
<protein>
    <submittedName>
        <fullName evidence="1">Uncharacterized protein</fullName>
    </submittedName>
</protein>
<proteinExistence type="predicted"/>
<dbReference type="Proteomes" id="UP001276659">
    <property type="component" value="Unassembled WGS sequence"/>
</dbReference>
<reference evidence="1" key="1">
    <citation type="submission" date="2022-11" db="EMBL/GenBank/DDBJ databases">
        <title>Chromosomal genome sequence assembly and mating type (MAT) locus characterization of the leprose asexual lichenized fungus Lepraria neglecta (Nyl.) Erichsen.</title>
        <authorList>
            <person name="Allen J.L."/>
            <person name="Pfeffer B."/>
        </authorList>
    </citation>
    <scope>NUCLEOTIDE SEQUENCE</scope>
    <source>
        <strain evidence="1">Allen 5258</strain>
    </source>
</reference>
<dbReference type="EMBL" id="JASNWA010000009">
    <property type="protein sequence ID" value="KAK3169752.1"/>
    <property type="molecule type" value="Genomic_DNA"/>
</dbReference>
<sequence length="349" mass="37868">MKSQRVVSAILSLLGTHPHVRSASIIAPIQSLIQSSSNSTLIAPDPRFQVIAKFGVSDLPQISCLMNTLDFVAILAAKDYNGRISETKGPLVPGYTDVEIKITPHSPAATIFTKFAVLGLYYAVTSMARQNMWKVAVFGILWEGRHTGWIRFEPPQSNGGNQTEMQDLQNQMQNLTGGALSGALPGALLDPNNTSPAVLSETSSDSKSFNTNFNTSAANATNADFELTMSFFPQGTPLTPAQVFVIVISTLGDIAMYDIDSVVKPFQIGVEVFHCKIQWEYADGNKLGGPPSFEYRWIIEAARRIPRWMLEHKFAESFFTLGVNGFVIGQGKIFGGKVPGLGMGNVTSS</sequence>
<name>A0AAE0DGK0_9LECA</name>
<gene>
    <name evidence="1" type="ORF">OEA41_009136</name>
</gene>
<evidence type="ECO:0000313" key="2">
    <source>
        <dbReference type="Proteomes" id="UP001276659"/>
    </source>
</evidence>
<evidence type="ECO:0000313" key="1">
    <source>
        <dbReference type="EMBL" id="KAK3169752.1"/>
    </source>
</evidence>